<dbReference type="AlphaFoldDB" id="A0A4Q7UWT0"/>
<evidence type="ECO:0000256" key="1">
    <source>
        <dbReference type="SAM" id="Phobius"/>
    </source>
</evidence>
<name>A0A4Q7UWT0_PSEST</name>
<protein>
    <submittedName>
        <fullName evidence="2">YggT family protein</fullName>
    </submittedName>
</protein>
<comment type="caution">
    <text evidence="2">The sequence shown here is derived from an EMBL/GenBank/DDBJ whole genome shotgun (WGS) entry which is preliminary data.</text>
</comment>
<reference evidence="2 3" key="1">
    <citation type="submission" date="2019-02" db="EMBL/GenBank/DDBJ databases">
        <title>Sequencing the genomes of 1000 actinobacteria strains.</title>
        <authorList>
            <person name="Klenk H.-P."/>
        </authorList>
    </citation>
    <scope>NUCLEOTIDE SEQUENCE [LARGE SCALE GENOMIC DNA]</scope>
    <source>
        <strain evidence="2 3">DSM 45779</strain>
    </source>
</reference>
<dbReference type="InterPro" id="IPR003425">
    <property type="entry name" value="CCB3/YggT"/>
</dbReference>
<accession>A0A4Q7UWT0</accession>
<dbReference type="Proteomes" id="UP000291591">
    <property type="component" value="Unassembled WGS sequence"/>
</dbReference>
<gene>
    <name evidence="2" type="ORF">EV383_2226</name>
</gene>
<dbReference type="RefSeq" id="WP_242623020.1">
    <property type="nucleotide sequence ID" value="NZ_SHKL01000001.1"/>
</dbReference>
<keyword evidence="1" id="KW-1133">Transmembrane helix</keyword>
<proteinExistence type="predicted"/>
<dbReference type="GO" id="GO:0016020">
    <property type="term" value="C:membrane"/>
    <property type="evidence" value="ECO:0007669"/>
    <property type="project" value="InterPro"/>
</dbReference>
<organism evidence="2 3">
    <name type="scientific">Pseudonocardia sediminis</name>
    <dbReference type="NCBI Taxonomy" id="1397368"/>
    <lineage>
        <taxon>Bacteria</taxon>
        <taxon>Bacillati</taxon>
        <taxon>Actinomycetota</taxon>
        <taxon>Actinomycetes</taxon>
        <taxon>Pseudonocardiales</taxon>
        <taxon>Pseudonocardiaceae</taxon>
        <taxon>Pseudonocardia</taxon>
    </lineage>
</organism>
<evidence type="ECO:0000313" key="3">
    <source>
        <dbReference type="Proteomes" id="UP000291591"/>
    </source>
</evidence>
<keyword evidence="1" id="KW-0472">Membrane</keyword>
<feature type="transmembrane region" description="Helical" evidence="1">
    <location>
        <begin position="72"/>
        <end position="92"/>
    </location>
</feature>
<dbReference type="Pfam" id="PF02325">
    <property type="entry name" value="CCB3_YggT"/>
    <property type="match status" value="1"/>
</dbReference>
<dbReference type="EMBL" id="SHKL01000001">
    <property type="protein sequence ID" value="RZT85361.1"/>
    <property type="molecule type" value="Genomic_DNA"/>
</dbReference>
<keyword evidence="3" id="KW-1185">Reference proteome</keyword>
<sequence length="94" mass="10127">MVASLLGLLLVLFQFVLIARVVVDWIEVLGSGRGGTALVTARRVTHTLTEPVVAPVRRVMGTVRMGNVGLDLSVVVVFLIILVLRVVVVPLIPF</sequence>
<evidence type="ECO:0000313" key="2">
    <source>
        <dbReference type="EMBL" id="RZT85361.1"/>
    </source>
</evidence>
<keyword evidence="1" id="KW-0812">Transmembrane</keyword>